<evidence type="ECO:0000313" key="2">
    <source>
        <dbReference type="EMBL" id="CAB4775458.1"/>
    </source>
</evidence>
<dbReference type="EMBL" id="CAFAAB010000009">
    <property type="protein sequence ID" value="CAB4775458.1"/>
    <property type="molecule type" value="Genomic_DNA"/>
</dbReference>
<name>A0A6J6VXK4_9ZZZZ</name>
<reference evidence="2" key="1">
    <citation type="submission" date="2020-05" db="EMBL/GenBank/DDBJ databases">
        <authorList>
            <person name="Chiriac C."/>
            <person name="Salcher M."/>
            <person name="Ghai R."/>
            <person name="Kavagutti S V."/>
        </authorList>
    </citation>
    <scope>NUCLEOTIDE SEQUENCE</scope>
</reference>
<dbReference type="InterPro" id="IPR021139">
    <property type="entry name" value="NYN"/>
</dbReference>
<protein>
    <submittedName>
        <fullName evidence="2">Unannotated protein</fullName>
    </submittedName>
</protein>
<evidence type="ECO:0000259" key="1">
    <source>
        <dbReference type="Pfam" id="PF01936"/>
    </source>
</evidence>
<gene>
    <name evidence="2" type="ORF">UFOPK2958_00164</name>
</gene>
<accession>A0A6J6VXK4</accession>
<proteinExistence type="predicted"/>
<sequence>MRSIDKISLIDHENETMGPRAQPHMYPVLNQLLTALVPGGLGHVAVGTSCGGSPIMFAANGFPGARQVFEHGTDGAERALIGYLDNHFHDAHIGELVIASGDGAFVKVAAKYKARGTKITVIANRGTLSHYLRQVADEVIYLPTDWQLTYAA</sequence>
<organism evidence="2">
    <name type="scientific">freshwater metagenome</name>
    <dbReference type="NCBI Taxonomy" id="449393"/>
    <lineage>
        <taxon>unclassified sequences</taxon>
        <taxon>metagenomes</taxon>
        <taxon>ecological metagenomes</taxon>
    </lineage>
</organism>
<dbReference type="AlphaFoldDB" id="A0A6J6VXK4"/>
<dbReference type="GO" id="GO:0004540">
    <property type="term" value="F:RNA nuclease activity"/>
    <property type="evidence" value="ECO:0007669"/>
    <property type="project" value="InterPro"/>
</dbReference>
<dbReference type="Pfam" id="PF01936">
    <property type="entry name" value="NYN"/>
    <property type="match status" value="1"/>
</dbReference>
<dbReference type="Gene3D" id="3.40.50.1010">
    <property type="entry name" value="5'-nuclease"/>
    <property type="match status" value="1"/>
</dbReference>
<feature type="domain" description="NYN" evidence="1">
    <location>
        <begin position="78"/>
        <end position="142"/>
    </location>
</feature>